<dbReference type="PANTHER" id="PTHR24221">
    <property type="entry name" value="ATP-BINDING CASSETTE SUB-FAMILY B"/>
    <property type="match status" value="1"/>
</dbReference>
<name>A0A382YW35_9ZZZZ</name>
<keyword evidence="4 5" id="KW-0472">Membrane</keyword>
<feature type="domain" description="ABC transmembrane type-1" evidence="6">
    <location>
        <begin position="29"/>
        <end position="172"/>
    </location>
</feature>
<evidence type="ECO:0000313" key="7">
    <source>
        <dbReference type="EMBL" id="SVD87055.1"/>
    </source>
</evidence>
<dbReference type="EMBL" id="UINC01178732">
    <property type="protein sequence ID" value="SVD87055.1"/>
    <property type="molecule type" value="Genomic_DNA"/>
</dbReference>
<sequence length="172" mass="19255">MNTGENTSNIHKTALSINDKLENLAHQLIGNGSQLEQLKMLCIILIVTFVLKNIFFLINNVSLSFVGNKMIMDIRNHLFSHLQKLPLSFFHKSKSGELSSIIMNDVSNMRSAFAQSIQSLINDPISILAILCMLFITNVKMTIYVLCAVPIAAFIITKLGQSIRRKSMRSSI</sequence>
<reference evidence="7" key="1">
    <citation type="submission" date="2018-05" db="EMBL/GenBank/DDBJ databases">
        <authorList>
            <person name="Lanie J.A."/>
            <person name="Ng W.-L."/>
            <person name="Kazmierczak K.M."/>
            <person name="Andrzejewski T.M."/>
            <person name="Davidsen T.M."/>
            <person name="Wayne K.J."/>
            <person name="Tettelin H."/>
            <person name="Glass J.I."/>
            <person name="Rusch D."/>
            <person name="Podicherti R."/>
            <person name="Tsui H.-C.T."/>
            <person name="Winkler M.E."/>
        </authorList>
    </citation>
    <scope>NUCLEOTIDE SEQUENCE</scope>
</reference>
<organism evidence="7">
    <name type="scientific">marine metagenome</name>
    <dbReference type="NCBI Taxonomy" id="408172"/>
    <lineage>
        <taxon>unclassified sequences</taxon>
        <taxon>metagenomes</taxon>
        <taxon>ecological metagenomes</taxon>
    </lineage>
</organism>
<dbReference type="InterPro" id="IPR011527">
    <property type="entry name" value="ABC1_TM_dom"/>
</dbReference>
<proteinExistence type="predicted"/>
<dbReference type="Gene3D" id="1.20.1560.10">
    <property type="entry name" value="ABC transporter type 1, transmembrane domain"/>
    <property type="match status" value="1"/>
</dbReference>
<dbReference type="PROSITE" id="PS50929">
    <property type="entry name" value="ABC_TM1F"/>
    <property type="match status" value="1"/>
</dbReference>
<dbReference type="InterPro" id="IPR036640">
    <property type="entry name" value="ABC1_TM_sf"/>
</dbReference>
<dbReference type="PANTHER" id="PTHR24221:SF654">
    <property type="entry name" value="ATP-BINDING CASSETTE SUB-FAMILY B MEMBER 6"/>
    <property type="match status" value="1"/>
</dbReference>
<dbReference type="GO" id="GO:0005524">
    <property type="term" value="F:ATP binding"/>
    <property type="evidence" value="ECO:0007669"/>
    <property type="project" value="InterPro"/>
</dbReference>
<accession>A0A382YW35</accession>
<keyword evidence="2 5" id="KW-0812">Transmembrane</keyword>
<evidence type="ECO:0000259" key="6">
    <source>
        <dbReference type="PROSITE" id="PS50929"/>
    </source>
</evidence>
<dbReference type="SUPFAM" id="SSF90123">
    <property type="entry name" value="ABC transporter transmembrane region"/>
    <property type="match status" value="1"/>
</dbReference>
<dbReference type="GO" id="GO:0034040">
    <property type="term" value="F:ATPase-coupled lipid transmembrane transporter activity"/>
    <property type="evidence" value="ECO:0007669"/>
    <property type="project" value="TreeGrafter"/>
</dbReference>
<evidence type="ECO:0000256" key="1">
    <source>
        <dbReference type="ARBA" id="ARBA00004141"/>
    </source>
</evidence>
<evidence type="ECO:0000256" key="2">
    <source>
        <dbReference type="ARBA" id="ARBA00022692"/>
    </source>
</evidence>
<dbReference type="GO" id="GO:0140359">
    <property type="term" value="F:ABC-type transporter activity"/>
    <property type="evidence" value="ECO:0007669"/>
    <property type="project" value="InterPro"/>
</dbReference>
<dbReference type="AlphaFoldDB" id="A0A382YW35"/>
<feature type="non-terminal residue" evidence="7">
    <location>
        <position position="172"/>
    </location>
</feature>
<evidence type="ECO:0000256" key="3">
    <source>
        <dbReference type="ARBA" id="ARBA00022989"/>
    </source>
</evidence>
<feature type="transmembrane region" description="Helical" evidence="5">
    <location>
        <begin position="119"/>
        <end position="136"/>
    </location>
</feature>
<gene>
    <name evidence="7" type="ORF">METZ01_LOCUS439909</name>
</gene>
<dbReference type="Pfam" id="PF00664">
    <property type="entry name" value="ABC_membrane"/>
    <property type="match status" value="1"/>
</dbReference>
<protein>
    <recommendedName>
        <fullName evidence="6">ABC transmembrane type-1 domain-containing protein</fullName>
    </recommendedName>
</protein>
<evidence type="ECO:0000256" key="5">
    <source>
        <dbReference type="SAM" id="Phobius"/>
    </source>
</evidence>
<comment type="subcellular location">
    <subcellularLocation>
        <location evidence="1">Membrane</location>
        <topology evidence="1">Multi-pass membrane protein</topology>
    </subcellularLocation>
</comment>
<dbReference type="GO" id="GO:0016020">
    <property type="term" value="C:membrane"/>
    <property type="evidence" value="ECO:0007669"/>
    <property type="project" value="UniProtKB-SubCell"/>
</dbReference>
<evidence type="ECO:0000256" key="4">
    <source>
        <dbReference type="ARBA" id="ARBA00023136"/>
    </source>
</evidence>
<dbReference type="InterPro" id="IPR039421">
    <property type="entry name" value="Type_1_exporter"/>
</dbReference>
<feature type="transmembrane region" description="Helical" evidence="5">
    <location>
        <begin position="43"/>
        <end position="66"/>
    </location>
</feature>
<keyword evidence="3 5" id="KW-1133">Transmembrane helix</keyword>